<dbReference type="PANTHER" id="PTHR39430:SF1">
    <property type="entry name" value="PROTEASE"/>
    <property type="match status" value="1"/>
</dbReference>
<dbReference type="PANTHER" id="PTHR39430">
    <property type="entry name" value="MEMBRANE-ASSOCIATED PROTEASE-RELATED"/>
    <property type="match status" value="1"/>
</dbReference>
<sequence>MSPDRNSPVEAVEEWRVATLSLILLAVMFTVLIGSHIVANSLLSVPWLLPEAEGALIGIPVALAVYLFVPRLVGIPRKSVFITVPSRSILRWAGVAVVLVGVVTVGSVAGLSGTLEIHASDGRFLSRVLLSAVLLGLLAAITEELVFRGYLLSFVGHNWGWPAAIVLTSILFGLLHNSKVAGTGASELYVLVATSAGLLYALVTYYTESVWNAIVLHAVWNTVFHTQVISIEPAETQSERAIVSYEYAEASFLFGGNWAAATVSPFVLLALVAASAAVLLAYRSNSTKK</sequence>
<keyword evidence="3" id="KW-0645">Protease</keyword>
<dbReference type="eggNOG" id="arCOG09164">
    <property type="taxonomic scope" value="Archaea"/>
</dbReference>
<organism evidence="3 4">
    <name type="scientific">Natronococcus amylolyticus DSM 10524</name>
    <dbReference type="NCBI Taxonomy" id="1227497"/>
    <lineage>
        <taxon>Archaea</taxon>
        <taxon>Methanobacteriati</taxon>
        <taxon>Methanobacteriota</taxon>
        <taxon>Stenosarchaea group</taxon>
        <taxon>Halobacteria</taxon>
        <taxon>Halobacteriales</taxon>
        <taxon>Natrialbaceae</taxon>
        <taxon>Natronococcus</taxon>
    </lineage>
</organism>
<evidence type="ECO:0000313" key="4">
    <source>
        <dbReference type="Proteomes" id="UP000011688"/>
    </source>
</evidence>
<protein>
    <submittedName>
        <fullName evidence="3">CAAX amino terminal protease</fullName>
    </submittedName>
</protein>
<dbReference type="AlphaFoldDB" id="L9XAY2"/>
<keyword evidence="4" id="KW-1185">Reference proteome</keyword>
<comment type="caution">
    <text evidence="3">The sequence shown here is derived from an EMBL/GenBank/DDBJ whole genome shotgun (WGS) entry which is preliminary data.</text>
</comment>
<reference evidence="3 4" key="1">
    <citation type="journal article" date="2014" name="PLoS Genet.">
        <title>Phylogenetically driven sequencing of extremely halophilic archaea reveals strategies for static and dynamic osmo-response.</title>
        <authorList>
            <person name="Becker E.A."/>
            <person name="Seitzer P.M."/>
            <person name="Tritt A."/>
            <person name="Larsen D."/>
            <person name="Krusor M."/>
            <person name="Yao A.I."/>
            <person name="Wu D."/>
            <person name="Madern D."/>
            <person name="Eisen J.A."/>
            <person name="Darling A.E."/>
            <person name="Facciotti M.T."/>
        </authorList>
    </citation>
    <scope>NUCLEOTIDE SEQUENCE [LARGE SCALE GENOMIC DNA]</scope>
    <source>
        <strain evidence="3 4">DSM 10524</strain>
    </source>
</reference>
<dbReference type="Pfam" id="PF02517">
    <property type="entry name" value="Rce1-like"/>
    <property type="match status" value="1"/>
</dbReference>
<feature type="transmembrane region" description="Helical" evidence="1">
    <location>
        <begin position="51"/>
        <end position="69"/>
    </location>
</feature>
<feature type="transmembrane region" description="Helical" evidence="1">
    <location>
        <begin position="124"/>
        <end position="147"/>
    </location>
</feature>
<keyword evidence="3" id="KW-0378">Hydrolase</keyword>
<accession>L9XAY2</accession>
<feature type="domain" description="CAAX prenyl protease 2/Lysostaphin resistance protein A-like" evidence="2">
    <location>
        <begin position="128"/>
        <end position="223"/>
    </location>
</feature>
<dbReference type="InterPro" id="IPR003675">
    <property type="entry name" value="Rce1/LyrA-like_dom"/>
</dbReference>
<dbReference type="OrthoDB" id="201633at2157"/>
<dbReference type="GO" id="GO:0080120">
    <property type="term" value="P:CAAX-box protein maturation"/>
    <property type="evidence" value="ECO:0007669"/>
    <property type="project" value="UniProtKB-ARBA"/>
</dbReference>
<dbReference type="RefSeq" id="WP_005555151.1">
    <property type="nucleotide sequence ID" value="NZ_AOIB01000018.1"/>
</dbReference>
<evidence type="ECO:0000313" key="3">
    <source>
        <dbReference type="EMBL" id="ELY58802.1"/>
    </source>
</evidence>
<feature type="transmembrane region" description="Helical" evidence="1">
    <location>
        <begin position="20"/>
        <end position="39"/>
    </location>
</feature>
<evidence type="ECO:0000259" key="2">
    <source>
        <dbReference type="Pfam" id="PF02517"/>
    </source>
</evidence>
<feature type="transmembrane region" description="Helical" evidence="1">
    <location>
        <begin position="258"/>
        <end position="282"/>
    </location>
</feature>
<dbReference type="EMBL" id="AOIB01000018">
    <property type="protein sequence ID" value="ELY58802.1"/>
    <property type="molecule type" value="Genomic_DNA"/>
</dbReference>
<gene>
    <name evidence="3" type="ORF">C491_08278</name>
</gene>
<dbReference type="GO" id="GO:0004175">
    <property type="term" value="F:endopeptidase activity"/>
    <property type="evidence" value="ECO:0007669"/>
    <property type="project" value="UniProtKB-ARBA"/>
</dbReference>
<feature type="transmembrane region" description="Helical" evidence="1">
    <location>
        <begin position="89"/>
        <end position="112"/>
    </location>
</feature>
<feature type="transmembrane region" description="Helical" evidence="1">
    <location>
        <begin position="159"/>
        <end position="176"/>
    </location>
</feature>
<dbReference type="STRING" id="1227497.C491_08278"/>
<keyword evidence="1" id="KW-0472">Membrane</keyword>
<evidence type="ECO:0000256" key="1">
    <source>
        <dbReference type="SAM" id="Phobius"/>
    </source>
</evidence>
<keyword evidence="1" id="KW-0812">Transmembrane</keyword>
<keyword evidence="1" id="KW-1133">Transmembrane helix</keyword>
<dbReference type="Proteomes" id="UP000011688">
    <property type="component" value="Unassembled WGS sequence"/>
</dbReference>
<dbReference type="GO" id="GO:0006508">
    <property type="term" value="P:proteolysis"/>
    <property type="evidence" value="ECO:0007669"/>
    <property type="project" value="UniProtKB-KW"/>
</dbReference>
<proteinExistence type="predicted"/>
<name>L9XAY2_9EURY</name>
<feature type="transmembrane region" description="Helical" evidence="1">
    <location>
        <begin position="188"/>
        <end position="207"/>
    </location>
</feature>